<comment type="caution">
    <text evidence="6">The sequence shown here is derived from an EMBL/GenBank/DDBJ whole genome shotgun (WGS) entry which is preliminary data.</text>
</comment>
<name>A0A368BKU8_9GAMM</name>
<dbReference type="EMBL" id="QOPD01000009">
    <property type="protein sequence ID" value="RCL37487.1"/>
    <property type="molecule type" value="Genomic_DNA"/>
</dbReference>
<dbReference type="InterPro" id="IPR032808">
    <property type="entry name" value="DoxX"/>
</dbReference>
<evidence type="ECO:0000256" key="5">
    <source>
        <dbReference type="SAM" id="Phobius"/>
    </source>
</evidence>
<evidence type="ECO:0000256" key="4">
    <source>
        <dbReference type="ARBA" id="ARBA00023136"/>
    </source>
</evidence>
<sequence>MIDSITNNLYSLGRFLLGLYFLLPGLAKVFLFQENLDVVILREVPLPTISLTLVAICQVVLGLFLMLGKYIQLSAIILAVVTLLINLYIHDFWNMSGELNQDHETQNFVKNLAILAGLLVLSKKS</sequence>
<dbReference type="GO" id="GO:0016020">
    <property type="term" value="C:membrane"/>
    <property type="evidence" value="ECO:0007669"/>
    <property type="project" value="UniProtKB-SubCell"/>
</dbReference>
<evidence type="ECO:0000256" key="3">
    <source>
        <dbReference type="ARBA" id="ARBA00022989"/>
    </source>
</evidence>
<keyword evidence="2 5" id="KW-0812">Transmembrane</keyword>
<keyword evidence="3 5" id="KW-1133">Transmembrane helix</keyword>
<gene>
    <name evidence="6" type="ORF">DBW97_04720</name>
</gene>
<dbReference type="Proteomes" id="UP000252147">
    <property type="component" value="Unassembled WGS sequence"/>
</dbReference>
<feature type="transmembrane region" description="Helical" evidence="5">
    <location>
        <begin position="70"/>
        <end position="89"/>
    </location>
</feature>
<accession>A0A368BKU8</accession>
<proteinExistence type="predicted"/>
<reference evidence="6 7" key="1">
    <citation type="journal article" date="2018" name="Microbiome">
        <title>Fine metagenomic profile of the Mediterranean stratified and mixed water columns revealed by assembly and recruitment.</title>
        <authorList>
            <person name="Haro-Moreno J.M."/>
            <person name="Lopez-Perez M."/>
            <person name="De La Torre J.R."/>
            <person name="Picazo A."/>
            <person name="Camacho A."/>
            <person name="Rodriguez-Valera F."/>
        </authorList>
    </citation>
    <scope>NUCLEOTIDE SEQUENCE [LARGE SCALE GENOMIC DNA]</scope>
    <source>
        <strain evidence="6">MED-G83</strain>
    </source>
</reference>
<evidence type="ECO:0000313" key="7">
    <source>
        <dbReference type="Proteomes" id="UP000252147"/>
    </source>
</evidence>
<feature type="transmembrane region" description="Helical" evidence="5">
    <location>
        <begin position="44"/>
        <end position="64"/>
    </location>
</feature>
<evidence type="ECO:0000256" key="2">
    <source>
        <dbReference type="ARBA" id="ARBA00022692"/>
    </source>
</evidence>
<comment type="subcellular location">
    <subcellularLocation>
        <location evidence="1">Membrane</location>
        <topology evidence="1">Multi-pass membrane protein</topology>
    </subcellularLocation>
</comment>
<feature type="transmembrane region" description="Helical" evidence="5">
    <location>
        <begin position="12"/>
        <end position="32"/>
    </location>
</feature>
<keyword evidence="4 5" id="KW-0472">Membrane</keyword>
<dbReference type="Pfam" id="PF07681">
    <property type="entry name" value="DoxX"/>
    <property type="match status" value="1"/>
</dbReference>
<dbReference type="AlphaFoldDB" id="A0A368BKU8"/>
<protein>
    <submittedName>
        <fullName evidence="6">DoxX family protein</fullName>
    </submittedName>
</protein>
<evidence type="ECO:0000313" key="6">
    <source>
        <dbReference type="EMBL" id="RCL37487.1"/>
    </source>
</evidence>
<evidence type="ECO:0000256" key="1">
    <source>
        <dbReference type="ARBA" id="ARBA00004141"/>
    </source>
</evidence>
<organism evidence="6 7">
    <name type="scientific">SAR86 cluster bacterium</name>
    <dbReference type="NCBI Taxonomy" id="2030880"/>
    <lineage>
        <taxon>Bacteria</taxon>
        <taxon>Pseudomonadati</taxon>
        <taxon>Pseudomonadota</taxon>
        <taxon>Gammaproteobacteria</taxon>
        <taxon>SAR86 cluster</taxon>
    </lineage>
</organism>